<dbReference type="EMBL" id="JBFDAA010000015">
    <property type="protein sequence ID" value="KAL1117651.1"/>
    <property type="molecule type" value="Genomic_DNA"/>
</dbReference>
<evidence type="ECO:0000313" key="2">
    <source>
        <dbReference type="EMBL" id="KAL1117651.1"/>
    </source>
</evidence>
<sequence length="133" mass="15003">MASKRRNIFQKNKTQETTENGYKLVIPPRIGDSGPGLLDVIYTTGMKDFEDGMEKCLRQILPSSGDKVGSPYRPTGSCRCELKNDSLKALNVAEDQDVTGQKNSSQKDARTRSPCVYELRFEYQKAYCLLRDV</sequence>
<feature type="compositionally biased region" description="Polar residues" evidence="1">
    <location>
        <begin position="9"/>
        <end position="20"/>
    </location>
</feature>
<reference evidence="2 3" key="1">
    <citation type="submission" date="2024-07" db="EMBL/GenBank/DDBJ databases">
        <title>Chromosome-level genome assembly of the water stick insect Ranatra chinensis (Heteroptera: Nepidae).</title>
        <authorList>
            <person name="Liu X."/>
        </authorList>
    </citation>
    <scope>NUCLEOTIDE SEQUENCE [LARGE SCALE GENOMIC DNA]</scope>
    <source>
        <strain evidence="2">Cailab_2021Rc</strain>
        <tissue evidence="2">Muscle</tissue>
    </source>
</reference>
<dbReference type="AlphaFoldDB" id="A0ABD0Y2I1"/>
<comment type="caution">
    <text evidence="2">The sequence shown here is derived from an EMBL/GenBank/DDBJ whole genome shotgun (WGS) entry which is preliminary data.</text>
</comment>
<proteinExistence type="predicted"/>
<evidence type="ECO:0000256" key="1">
    <source>
        <dbReference type="SAM" id="MobiDB-lite"/>
    </source>
</evidence>
<keyword evidence="3" id="KW-1185">Reference proteome</keyword>
<name>A0ABD0Y2I1_9HEMI</name>
<accession>A0ABD0Y2I1</accession>
<gene>
    <name evidence="2" type="ORF">AAG570_003966</name>
</gene>
<protein>
    <submittedName>
        <fullName evidence="2">Uncharacterized protein</fullName>
    </submittedName>
</protein>
<organism evidence="2 3">
    <name type="scientific">Ranatra chinensis</name>
    <dbReference type="NCBI Taxonomy" id="642074"/>
    <lineage>
        <taxon>Eukaryota</taxon>
        <taxon>Metazoa</taxon>
        <taxon>Ecdysozoa</taxon>
        <taxon>Arthropoda</taxon>
        <taxon>Hexapoda</taxon>
        <taxon>Insecta</taxon>
        <taxon>Pterygota</taxon>
        <taxon>Neoptera</taxon>
        <taxon>Paraneoptera</taxon>
        <taxon>Hemiptera</taxon>
        <taxon>Heteroptera</taxon>
        <taxon>Panheteroptera</taxon>
        <taxon>Nepomorpha</taxon>
        <taxon>Nepidae</taxon>
        <taxon>Ranatrinae</taxon>
        <taxon>Ranatra</taxon>
    </lineage>
</organism>
<feature type="region of interest" description="Disordered" evidence="1">
    <location>
        <begin position="1"/>
        <end position="20"/>
    </location>
</feature>
<dbReference type="Proteomes" id="UP001558652">
    <property type="component" value="Unassembled WGS sequence"/>
</dbReference>
<evidence type="ECO:0000313" key="3">
    <source>
        <dbReference type="Proteomes" id="UP001558652"/>
    </source>
</evidence>